<dbReference type="Gene3D" id="3.40.50.1820">
    <property type="entry name" value="alpha/beta hydrolase"/>
    <property type="match status" value="1"/>
</dbReference>
<dbReference type="EMBL" id="LR134424">
    <property type="protein sequence ID" value="VEH85484.1"/>
    <property type="molecule type" value="Genomic_DNA"/>
</dbReference>
<proteinExistence type="predicted"/>
<dbReference type="RefSeq" id="WP_058462239.1">
    <property type="nucleotide sequence ID" value="NZ_CAAAHS010000007.1"/>
</dbReference>
<dbReference type="PATRIC" id="fig|45056.6.peg.1274"/>
<evidence type="ECO:0000313" key="5">
    <source>
        <dbReference type="Proteomes" id="UP000281170"/>
    </source>
</evidence>
<dbReference type="EMBL" id="LNKA01000001">
    <property type="protein sequence ID" value="KTC66574.1"/>
    <property type="molecule type" value="Genomic_DNA"/>
</dbReference>
<evidence type="ECO:0000259" key="1">
    <source>
        <dbReference type="Pfam" id="PF01738"/>
    </source>
</evidence>
<sequence length="240" mass="27068">MHKEEHNYKDEGRELKGFIAYDENKAAPMPGVLIVHDWTGCNAFARDKAEKIANLGYFGFAVDMFGNGKQGKTIEEKQALIQPLVHDRRLIRDRLIAAYESLLAFKNVDKNRIAIMGFCFGGLCALDMARSGINIQGAISFHGLLNRPEGLPTNPIRAKILVLHGYDDPMVPPDVVNEFCQEMTEAKADWQVHMYGNTQHAFTNPEAHDRDLGTIYNSLAAERSWRALENFLSEIFTINK</sequence>
<evidence type="ECO:0000313" key="2">
    <source>
        <dbReference type="EMBL" id="KTC66574.1"/>
    </source>
</evidence>
<dbReference type="InterPro" id="IPR029058">
    <property type="entry name" value="AB_hydrolase_fold"/>
</dbReference>
<dbReference type="Pfam" id="PF01738">
    <property type="entry name" value="DLH"/>
    <property type="match status" value="1"/>
</dbReference>
<organism evidence="2 4">
    <name type="scientific">Legionella adelaidensis</name>
    <dbReference type="NCBI Taxonomy" id="45056"/>
    <lineage>
        <taxon>Bacteria</taxon>
        <taxon>Pseudomonadati</taxon>
        <taxon>Pseudomonadota</taxon>
        <taxon>Gammaproteobacteria</taxon>
        <taxon>Legionellales</taxon>
        <taxon>Legionellaceae</taxon>
        <taxon>Legionella</taxon>
    </lineage>
</organism>
<keyword evidence="4" id="KW-1185">Reference proteome</keyword>
<geneLocation type="plasmid" evidence="3 5">
    <name>15</name>
</geneLocation>
<dbReference type="PANTHER" id="PTHR22946">
    <property type="entry name" value="DIENELACTONE HYDROLASE DOMAIN-CONTAINING PROTEIN-RELATED"/>
    <property type="match status" value="1"/>
</dbReference>
<reference evidence="3 5" key="2">
    <citation type="submission" date="2018-12" db="EMBL/GenBank/DDBJ databases">
        <authorList>
            <consortium name="Pathogen Informatics"/>
        </authorList>
    </citation>
    <scope>NUCLEOTIDE SEQUENCE [LARGE SCALE GENOMIC DNA]</scope>
    <source>
        <strain evidence="3 5">NCTC12735</strain>
        <plasmid evidence="5">15</plasmid>
    </source>
</reference>
<dbReference type="KEGG" id="ladl:NCTC12735_01114"/>
<dbReference type="InterPro" id="IPR050261">
    <property type="entry name" value="FrsA_esterase"/>
</dbReference>
<dbReference type="PANTHER" id="PTHR22946:SF0">
    <property type="entry name" value="DIENELACTONE HYDROLASE DOMAIN-CONTAINING PROTEIN"/>
    <property type="match status" value="1"/>
</dbReference>
<dbReference type="InterPro" id="IPR002925">
    <property type="entry name" value="Dienelactn_hydro"/>
</dbReference>
<dbReference type="SUPFAM" id="SSF53474">
    <property type="entry name" value="alpha/beta-Hydrolases"/>
    <property type="match status" value="1"/>
</dbReference>
<accession>A0A0W0R6B5</accession>
<evidence type="ECO:0000313" key="3">
    <source>
        <dbReference type="EMBL" id="VEH85484.1"/>
    </source>
</evidence>
<dbReference type="STRING" id="45056.Lade_1232"/>
<protein>
    <submittedName>
        <fullName evidence="2">Dienelactone hydrolase</fullName>
    </submittedName>
</protein>
<gene>
    <name evidence="2" type="ORF">Lade_1232</name>
    <name evidence="3" type="ORF">NCTC12735_01114</name>
</gene>
<keyword evidence="2" id="KW-0378">Hydrolase</keyword>
<dbReference type="OrthoDB" id="9787933at2"/>
<dbReference type="Proteomes" id="UP000054859">
    <property type="component" value="Unassembled WGS sequence"/>
</dbReference>
<reference evidence="2 4" key="1">
    <citation type="submission" date="2015-11" db="EMBL/GenBank/DDBJ databases">
        <title>Identification of large and diverse effector repertoires of 38 Legionella species.</title>
        <authorList>
            <person name="Burstein D."/>
            <person name="Amaro F."/>
            <person name="Zusman T."/>
            <person name="Lifshitz Z."/>
            <person name="Cohen O."/>
            <person name="Gilbert J.A."/>
            <person name="Pupko T."/>
            <person name="Shuman H.A."/>
            <person name="Segal G."/>
        </authorList>
    </citation>
    <scope>NUCLEOTIDE SEQUENCE [LARGE SCALE GENOMIC DNA]</scope>
    <source>
        <strain evidence="2 4">1762-AUS-E</strain>
    </source>
</reference>
<dbReference type="AlphaFoldDB" id="A0A0W0R6B5"/>
<dbReference type="Proteomes" id="UP000281170">
    <property type="component" value="Plasmid 15"/>
</dbReference>
<feature type="domain" description="Dienelactone hydrolase" evidence="1">
    <location>
        <begin position="19"/>
        <end position="235"/>
    </location>
</feature>
<keyword evidence="3" id="KW-0614">Plasmid</keyword>
<evidence type="ECO:0000313" key="4">
    <source>
        <dbReference type="Proteomes" id="UP000054859"/>
    </source>
</evidence>
<dbReference type="GO" id="GO:0016787">
    <property type="term" value="F:hydrolase activity"/>
    <property type="evidence" value="ECO:0007669"/>
    <property type="project" value="UniProtKB-KW"/>
</dbReference>
<name>A0A0W0R6B5_9GAMM</name>